<dbReference type="EMBL" id="PCYK01000014">
    <property type="protein sequence ID" value="PIR46014.1"/>
    <property type="molecule type" value="Genomic_DNA"/>
</dbReference>
<dbReference type="Proteomes" id="UP000230431">
    <property type="component" value="Unassembled WGS sequence"/>
</dbReference>
<sequence length="341" mass="40084">MKKSVLVTLADRQFLDQVKQLFASAYLAGGWDGDYLLLAHDLSNEETKPFRERGILVKDCPPLVFGEKGSIGQGQNTWSDVVWSKLYLFDQSFKRWEHVVFLDSDIIVRQSILTMVGADGLWAATDNFYPALRNRFIEGSPEKIKRLKRDYANLRGRSFNSGVLTYHTDLIKEDSFEKLKKSAWGYGDVSYSDEGVLNLFFQKSWRPLPMTYNMLVPYWLEHCRLRPDQIRGVIWHFVGRREKDKPWHKNCPFNLIWNENRKRFDSIDFNSLPPLASEMSSTESRRYCRRLSWRCFFYFRLRLDRQIGLIGLLLKRADPDLYYQLKKIKDVLPIFGHRAGA</sequence>
<dbReference type="InterPro" id="IPR050587">
    <property type="entry name" value="GNT1/Glycosyltrans_8"/>
</dbReference>
<name>A0A2H0RJ15_9BACT</name>
<organism evidence="1 2">
    <name type="scientific">Candidatus Vogelbacteria bacterium CG10_big_fil_rev_8_21_14_0_10_49_38</name>
    <dbReference type="NCBI Taxonomy" id="1975043"/>
    <lineage>
        <taxon>Bacteria</taxon>
        <taxon>Candidatus Vogeliibacteriota</taxon>
    </lineage>
</organism>
<dbReference type="Gene3D" id="3.90.550.10">
    <property type="entry name" value="Spore Coat Polysaccharide Biosynthesis Protein SpsA, Chain A"/>
    <property type="match status" value="1"/>
</dbReference>
<protein>
    <recommendedName>
        <fullName evidence="3">Glycosyl transferase</fullName>
    </recommendedName>
</protein>
<reference evidence="1 2" key="1">
    <citation type="submission" date="2017-09" db="EMBL/GenBank/DDBJ databases">
        <title>Depth-based differentiation of microbial function through sediment-hosted aquifers and enrichment of novel symbionts in the deep terrestrial subsurface.</title>
        <authorList>
            <person name="Probst A.J."/>
            <person name="Ladd B."/>
            <person name="Jarett J.K."/>
            <person name="Geller-Mcgrath D.E."/>
            <person name="Sieber C.M."/>
            <person name="Emerson J.B."/>
            <person name="Anantharaman K."/>
            <person name="Thomas B.C."/>
            <person name="Malmstrom R."/>
            <person name="Stieglmeier M."/>
            <person name="Klingl A."/>
            <person name="Woyke T."/>
            <person name="Ryan C.M."/>
            <person name="Banfield J.F."/>
        </authorList>
    </citation>
    <scope>NUCLEOTIDE SEQUENCE [LARGE SCALE GENOMIC DNA]</scope>
    <source>
        <strain evidence="1">CG10_big_fil_rev_8_21_14_0_10_49_38</strain>
    </source>
</reference>
<dbReference type="InterPro" id="IPR029044">
    <property type="entry name" value="Nucleotide-diphossugar_trans"/>
</dbReference>
<dbReference type="InterPro" id="IPR002495">
    <property type="entry name" value="Glyco_trans_8"/>
</dbReference>
<proteinExistence type="predicted"/>
<evidence type="ECO:0008006" key="3">
    <source>
        <dbReference type="Google" id="ProtNLM"/>
    </source>
</evidence>
<dbReference type="Pfam" id="PF01501">
    <property type="entry name" value="Glyco_transf_8"/>
    <property type="match status" value="1"/>
</dbReference>
<evidence type="ECO:0000313" key="1">
    <source>
        <dbReference type="EMBL" id="PIR46014.1"/>
    </source>
</evidence>
<dbReference type="AlphaFoldDB" id="A0A2H0RJ15"/>
<gene>
    <name evidence="1" type="ORF">COV08_01935</name>
</gene>
<dbReference type="PANTHER" id="PTHR11183">
    <property type="entry name" value="GLYCOGENIN SUBFAMILY MEMBER"/>
    <property type="match status" value="1"/>
</dbReference>
<accession>A0A2H0RJ15</accession>
<evidence type="ECO:0000313" key="2">
    <source>
        <dbReference type="Proteomes" id="UP000230431"/>
    </source>
</evidence>
<comment type="caution">
    <text evidence="1">The sequence shown here is derived from an EMBL/GenBank/DDBJ whole genome shotgun (WGS) entry which is preliminary data.</text>
</comment>
<dbReference type="SUPFAM" id="SSF53448">
    <property type="entry name" value="Nucleotide-diphospho-sugar transferases"/>
    <property type="match status" value="1"/>
</dbReference>
<dbReference type="GO" id="GO:0016757">
    <property type="term" value="F:glycosyltransferase activity"/>
    <property type="evidence" value="ECO:0007669"/>
    <property type="project" value="InterPro"/>
</dbReference>